<dbReference type="AlphaFoldDB" id="A0A1H3S8C1"/>
<keyword evidence="4" id="KW-0862">Zinc</keyword>
<feature type="chain" id="PRO_5011627591" evidence="5">
    <location>
        <begin position="26"/>
        <end position="314"/>
    </location>
</feature>
<evidence type="ECO:0000313" key="8">
    <source>
        <dbReference type="Proteomes" id="UP000198914"/>
    </source>
</evidence>
<dbReference type="SUPFAM" id="SSF56281">
    <property type="entry name" value="Metallo-hydrolase/oxidoreductase"/>
    <property type="match status" value="1"/>
</dbReference>
<dbReference type="Pfam" id="PF00753">
    <property type="entry name" value="Lactamase_B"/>
    <property type="match status" value="1"/>
</dbReference>
<evidence type="ECO:0000256" key="2">
    <source>
        <dbReference type="ARBA" id="ARBA00022723"/>
    </source>
</evidence>
<dbReference type="Gene3D" id="3.60.15.10">
    <property type="entry name" value="Ribonuclease Z/Hydroxyacylglutathione hydrolase-like"/>
    <property type="match status" value="1"/>
</dbReference>
<feature type="signal peptide" evidence="5">
    <location>
        <begin position="1"/>
        <end position="25"/>
    </location>
</feature>
<reference evidence="8" key="1">
    <citation type="submission" date="2016-10" db="EMBL/GenBank/DDBJ databases">
        <authorList>
            <person name="Varghese N."/>
            <person name="Submissions S."/>
        </authorList>
    </citation>
    <scope>NUCLEOTIDE SEQUENCE [LARGE SCALE GENOMIC DNA]</scope>
    <source>
        <strain evidence="8">DSM 100420</strain>
    </source>
</reference>
<dbReference type="GO" id="GO:0016787">
    <property type="term" value="F:hydrolase activity"/>
    <property type="evidence" value="ECO:0007669"/>
    <property type="project" value="UniProtKB-KW"/>
</dbReference>
<dbReference type="PANTHER" id="PTHR42978">
    <property type="entry name" value="QUORUM-QUENCHING LACTONASE YTNP-RELATED-RELATED"/>
    <property type="match status" value="1"/>
</dbReference>
<protein>
    <submittedName>
        <fullName evidence="7">Glyoxylase, beta-lactamase superfamily II</fullName>
    </submittedName>
</protein>
<dbReference type="Proteomes" id="UP000198914">
    <property type="component" value="Unassembled WGS sequence"/>
</dbReference>
<proteinExistence type="inferred from homology"/>
<evidence type="ECO:0000256" key="3">
    <source>
        <dbReference type="ARBA" id="ARBA00022801"/>
    </source>
</evidence>
<keyword evidence="2" id="KW-0479">Metal-binding</keyword>
<name>A0A1H3S8C1_9RHOB</name>
<accession>A0A1H3S8C1</accession>
<dbReference type="RefSeq" id="WP_170831439.1">
    <property type="nucleotide sequence ID" value="NZ_FNPX01000011.1"/>
</dbReference>
<dbReference type="GO" id="GO:0046872">
    <property type="term" value="F:metal ion binding"/>
    <property type="evidence" value="ECO:0007669"/>
    <property type="project" value="UniProtKB-KW"/>
</dbReference>
<evidence type="ECO:0000259" key="6">
    <source>
        <dbReference type="SMART" id="SM00849"/>
    </source>
</evidence>
<organism evidence="7 8">
    <name type="scientific">Jannaschia faecimaris</name>
    <dbReference type="NCBI Taxonomy" id="1244108"/>
    <lineage>
        <taxon>Bacteria</taxon>
        <taxon>Pseudomonadati</taxon>
        <taxon>Pseudomonadota</taxon>
        <taxon>Alphaproteobacteria</taxon>
        <taxon>Rhodobacterales</taxon>
        <taxon>Roseobacteraceae</taxon>
        <taxon>Jannaschia</taxon>
    </lineage>
</organism>
<feature type="domain" description="Metallo-beta-lactamase" evidence="6">
    <location>
        <begin position="85"/>
        <end position="281"/>
    </location>
</feature>
<evidence type="ECO:0000313" key="7">
    <source>
        <dbReference type="EMBL" id="SDZ33970.1"/>
    </source>
</evidence>
<gene>
    <name evidence="7" type="ORF">SAMN05444004_1113</name>
</gene>
<dbReference type="PANTHER" id="PTHR42978:SF6">
    <property type="entry name" value="QUORUM-QUENCHING LACTONASE YTNP-RELATED"/>
    <property type="match status" value="1"/>
</dbReference>
<keyword evidence="5" id="KW-0732">Signal</keyword>
<evidence type="ECO:0000256" key="4">
    <source>
        <dbReference type="ARBA" id="ARBA00022833"/>
    </source>
</evidence>
<evidence type="ECO:0000256" key="5">
    <source>
        <dbReference type="SAM" id="SignalP"/>
    </source>
</evidence>
<dbReference type="InterPro" id="IPR001279">
    <property type="entry name" value="Metallo-B-lactamas"/>
</dbReference>
<dbReference type="STRING" id="1244108.SAMN05444004_1113"/>
<keyword evidence="8" id="KW-1185">Reference proteome</keyword>
<dbReference type="CDD" id="cd07720">
    <property type="entry name" value="OPHC2-like_MBL-fold"/>
    <property type="match status" value="1"/>
</dbReference>
<dbReference type="InterPro" id="IPR036866">
    <property type="entry name" value="RibonucZ/Hydroxyglut_hydro"/>
</dbReference>
<dbReference type="SMART" id="SM00849">
    <property type="entry name" value="Lactamase_B"/>
    <property type="match status" value="1"/>
</dbReference>
<keyword evidence="3" id="KW-0378">Hydrolase</keyword>
<dbReference type="EMBL" id="FNPX01000011">
    <property type="protein sequence ID" value="SDZ33970.1"/>
    <property type="molecule type" value="Genomic_DNA"/>
</dbReference>
<dbReference type="InterPro" id="IPR051013">
    <property type="entry name" value="MBL_superfamily_lactonases"/>
</dbReference>
<evidence type="ECO:0000256" key="1">
    <source>
        <dbReference type="ARBA" id="ARBA00007749"/>
    </source>
</evidence>
<comment type="similarity">
    <text evidence="1">Belongs to the metallo-beta-lactamase superfamily.</text>
</comment>
<sequence length="314" mass="33915">MIRRSFLKNGSGALIAAAMPLGANALELHQLSGAQRFKVGQIVITALSDGYVDIINADTLNGIDEQGYEASLIEAGRGPGAWQTDVNAYLIEDGTRKILIDAGGGKSFLPTLGGVPDALRFAGCNPEDITHILMSHMHPDHVSGVLGAKNAAVYPNAEMIIHAREFDFWVTSDAHARLPQMASFFAIAQNVAKAYDGRIKLHSGTDVGLPGIIAEPMFGHTPGHVGYVIEDGNEHLLVTSDLVHHAVVQLAHPEVSVAFDVDANAAVAIRHRVFDRVVASRERLIGMHFPFPGLGRVERDGSGYRWVAEERQFF</sequence>